<dbReference type="AlphaFoldDB" id="A0A448XQ01"/>
<sequence length="70" mass="7919">MRHLLKKNMPNALGQVNKTYRTHLDLINTVRYYEISNFPNRYAVITAAMPVVIGGADRLSCVNSLGRDQV</sequence>
<evidence type="ECO:0000313" key="1">
    <source>
        <dbReference type="EMBL" id="VEL42016.1"/>
    </source>
</evidence>
<dbReference type="EMBL" id="CAAALY010272149">
    <property type="protein sequence ID" value="VEL42016.1"/>
    <property type="molecule type" value="Genomic_DNA"/>
</dbReference>
<reference evidence="1" key="1">
    <citation type="submission" date="2018-11" db="EMBL/GenBank/DDBJ databases">
        <authorList>
            <consortium name="Pathogen Informatics"/>
        </authorList>
    </citation>
    <scope>NUCLEOTIDE SEQUENCE</scope>
</reference>
<keyword evidence="2" id="KW-1185">Reference proteome</keyword>
<proteinExistence type="predicted"/>
<name>A0A448XQ01_9PLAT</name>
<comment type="caution">
    <text evidence="1">The sequence shown here is derived from an EMBL/GenBank/DDBJ whole genome shotgun (WGS) entry which is preliminary data.</text>
</comment>
<evidence type="ECO:0000313" key="2">
    <source>
        <dbReference type="Proteomes" id="UP000784294"/>
    </source>
</evidence>
<accession>A0A448XQ01</accession>
<protein>
    <submittedName>
        <fullName evidence="1">Uncharacterized protein</fullName>
    </submittedName>
</protein>
<gene>
    <name evidence="1" type="ORF">PXEA_LOCUS35456</name>
</gene>
<organism evidence="1 2">
    <name type="scientific">Protopolystoma xenopodis</name>
    <dbReference type="NCBI Taxonomy" id="117903"/>
    <lineage>
        <taxon>Eukaryota</taxon>
        <taxon>Metazoa</taxon>
        <taxon>Spiralia</taxon>
        <taxon>Lophotrochozoa</taxon>
        <taxon>Platyhelminthes</taxon>
        <taxon>Monogenea</taxon>
        <taxon>Polyopisthocotylea</taxon>
        <taxon>Polystomatidea</taxon>
        <taxon>Polystomatidae</taxon>
        <taxon>Protopolystoma</taxon>
    </lineage>
</organism>
<dbReference type="Proteomes" id="UP000784294">
    <property type="component" value="Unassembled WGS sequence"/>
</dbReference>